<keyword evidence="2" id="KW-0472">Membrane</keyword>
<accession>A0A8J2YHT8</accession>
<protein>
    <submittedName>
        <fullName evidence="3">Uncharacterized protein</fullName>
    </submittedName>
</protein>
<feature type="region of interest" description="Disordered" evidence="1">
    <location>
        <begin position="231"/>
        <end position="307"/>
    </location>
</feature>
<reference evidence="3" key="2">
    <citation type="submission" date="2020-09" db="EMBL/GenBank/DDBJ databases">
        <authorList>
            <person name="Sun Q."/>
            <person name="Sedlacek I."/>
        </authorList>
    </citation>
    <scope>NUCLEOTIDE SEQUENCE</scope>
    <source>
        <strain evidence="3">CCM 7684</strain>
    </source>
</reference>
<feature type="compositionally biased region" description="Polar residues" evidence="1">
    <location>
        <begin position="151"/>
        <end position="162"/>
    </location>
</feature>
<feature type="region of interest" description="Disordered" evidence="1">
    <location>
        <begin position="1"/>
        <end position="104"/>
    </location>
</feature>
<evidence type="ECO:0000256" key="2">
    <source>
        <dbReference type="SAM" id="Phobius"/>
    </source>
</evidence>
<name>A0A8J2YHT8_9RHOB</name>
<evidence type="ECO:0000313" key="4">
    <source>
        <dbReference type="Proteomes" id="UP000602745"/>
    </source>
</evidence>
<keyword evidence="2" id="KW-0812">Transmembrane</keyword>
<dbReference type="EMBL" id="BMCP01000002">
    <property type="protein sequence ID" value="GGE43955.1"/>
    <property type="molecule type" value="Genomic_DNA"/>
</dbReference>
<keyword evidence="4" id="KW-1185">Reference proteome</keyword>
<organism evidence="3 4">
    <name type="scientific">Agaricicola taiwanensis</name>
    <dbReference type="NCBI Taxonomy" id="591372"/>
    <lineage>
        <taxon>Bacteria</taxon>
        <taxon>Pseudomonadati</taxon>
        <taxon>Pseudomonadota</taxon>
        <taxon>Alphaproteobacteria</taxon>
        <taxon>Rhodobacterales</taxon>
        <taxon>Paracoccaceae</taxon>
        <taxon>Agaricicola</taxon>
    </lineage>
</organism>
<feature type="compositionally biased region" description="Low complexity" evidence="1">
    <location>
        <begin position="17"/>
        <end position="37"/>
    </location>
</feature>
<dbReference type="RefSeq" id="WP_188409712.1">
    <property type="nucleotide sequence ID" value="NZ_BMCP01000002.1"/>
</dbReference>
<proteinExistence type="predicted"/>
<evidence type="ECO:0000313" key="3">
    <source>
        <dbReference type="EMBL" id="GGE43955.1"/>
    </source>
</evidence>
<keyword evidence="2" id="KW-1133">Transmembrane helix</keyword>
<dbReference type="Proteomes" id="UP000602745">
    <property type="component" value="Unassembled WGS sequence"/>
</dbReference>
<feature type="compositionally biased region" description="Low complexity" evidence="1">
    <location>
        <begin position="47"/>
        <end position="59"/>
    </location>
</feature>
<gene>
    <name evidence="3" type="ORF">GCM10007276_21350</name>
</gene>
<reference evidence="3" key="1">
    <citation type="journal article" date="2014" name="Int. J. Syst. Evol. Microbiol.">
        <title>Complete genome sequence of Corynebacterium casei LMG S-19264T (=DSM 44701T), isolated from a smear-ripened cheese.</title>
        <authorList>
            <consortium name="US DOE Joint Genome Institute (JGI-PGF)"/>
            <person name="Walter F."/>
            <person name="Albersmeier A."/>
            <person name="Kalinowski J."/>
            <person name="Ruckert C."/>
        </authorList>
    </citation>
    <scope>NUCLEOTIDE SEQUENCE</scope>
    <source>
        <strain evidence="3">CCM 7684</strain>
    </source>
</reference>
<feature type="region of interest" description="Disordered" evidence="1">
    <location>
        <begin position="140"/>
        <end position="168"/>
    </location>
</feature>
<evidence type="ECO:0000256" key="1">
    <source>
        <dbReference type="SAM" id="MobiDB-lite"/>
    </source>
</evidence>
<sequence length="370" mass="38187">MRLDATKGAHDPEARADVPAADAAAEPETEALVPDGKAAPDEPAPEPVAVGPEPKVAEPGASDAAPEVKTVETASLASKEAPPIEVARPLAGDRPRPTKRPKRRSRALLLLVAAAAGAGIVWSGILTPFLASGGRSGEGYNPPPKLADASTAETPTNVTEPRQVTRPEGEAAVADELRALKDNVARAETETDERVVALTKRIDALEKQHADTVAELKKRLASAEEQLASVGAAATPSNTATAAARPQPLPDGEEGREPAAEAPPADPVIASTEQTASNPLPQPRPSDLGSISVVRPPASQQTASVPSSPVLRSWVLRDVYGGVALIEGRYGMIEVVEGSVLPGGGVVQDIRRAGGRWVVTTNRGIIASGR</sequence>
<feature type="compositionally biased region" description="Low complexity" evidence="1">
    <location>
        <begin position="232"/>
        <end position="244"/>
    </location>
</feature>
<comment type="caution">
    <text evidence="3">The sequence shown here is derived from an EMBL/GenBank/DDBJ whole genome shotgun (WGS) entry which is preliminary data.</text>
</comment>
<feature type="compositionally biased region" description="Basic and acidic residues" evidence="1">
    <location>
        <begin position="1"/>
        <end position="16"/>
    </location>
</feature>
<feature type="transmembrane region" description="Helical" evidence="2">
    <location>
        <begin position="108"/>
        <end position="131"/>
    </location>
</feature>
<feature type="compositionally biased region" description="Polar residues" evidence="1">
    <location>
        <begin position="298"/>
        <end position="307"/>
    </location>
</feature>
<dbReference type="AlphaFoldDB" id="A0A8J2YHT8"/>